<dbReference type="InterPro" id="IPR000504">
    <property type="entry name" value="RRM_dom"/>
</dbReference>
<keyword evidence="3" id="KW-0694">RNA-binding</keyword>
<dbReference type="EMBL" id="CAJGYO010000013">
    <property type="protein sequence ID" value="CAD6264517.1"/>
    <property type="molecule type" value="Genomic_DNA"/>
</dbReference>
<evidence type="ECO:0000256" key="2">
    <source>
        <dbReference type="ARBA" id="ARBA00023242"/>
    </source>
</evidence>
<feature type="domain" description="RRM" evidence="5">
    <location>
        <begin position="116"/>
        <end position="194"/>
    </location>
</feature>
<dbReference type="FunFam" id="3.30.70.330:FF:002035">
    <property type="match status" value="1"/>
</dbReference>
<evidence type="ECO:0000313" key="7">
    <source>
        <dbReference type="Proteomes" id="UP000604825"/>
    </source>
</evidence>
<feature type="region of interest" description="Disordered" evidence="4">
    <location>
        <begin position="1"/>
        <end position="31"/>
    </location>
</feature>
<keyword evidence="7" id="KW-1185">Reference proteome</keyword>
<dbReference type="AlphaFoldDB" id="A0A811R2H6"/>
<evidence type="ECO:0000256" key="1">
    <source>
        <dbReference type="ARBA" id="ARBA00004123"/>
    </source>
</evidence>
<dbReference type="GO" id="GO:0010468">
    <property type="term" value="P:regulation of gene expression"/>
    <property type="evidence" value="ECO:0007669"/>
    <property type="project" value="TreeGrafter"/>
</dbReference>
<sequence>MGKAEARSRGRGGGGGGGGGGSGNPGKIFVGGLPRDTTDATFVRHFGQYGEIVDSVIMKDRYTSQPRGFGFITYSNPAVVDKVIEDKHVINGKQVEIKRTIPKGSVQSSSKDFKTKKIFVGGLPSTLTEDDFKSFFSRYGTVVDHQIMFDHETKRSRGFGFIVFASEQVVDDLLANGNMIDLAGSKVEIKKAEPKKSSNPPPPPPVHGRNARSAYDSGSRDHPSADNYGGMESAYGNYRAGGFGPYRSDAGFGGRLGNYGGIGDFGGAYGRYYAGLGGYGAASSFGYPGRFGLYGGGFGGAYAGADLSGYRRGGGDESFSAPGNSGFGGDADESFGGPGSSGFSGTAYGGAYDPTLGSYGSASTPDTNRGSFTGGYGRYHPYG</sequence>
<evidence type="ECO:0000259" key="5">
    <source>
        <dbReference type="PROSITE" id="PS50102"/>
    </source>
</evidence>
<dbReference type="PANTHER" id="PTHR48033:SF12">
    <property type="entry name" value="(RICE GENOME ANNOTATION PROJECT) RNA RECOGNITION MOTIF FAMILY PROTEIN"/>
    <property type="match status" value="1"/>
</dbReference>
<accession>A0A811R2H6</accession>
<dbReference type="SUPFAM" id="SSF54928">
    <property type="entry name" value="RNA-binding domain, RBD"/>
    <property type="match status" value="2"/>
</dbReference>
<evidence type="ECO:0000256" key="3">
    <source>
        <dbReference type="PROSITE-ProRule" id="PRU00176"/>
    </source>
</evidence>
<dbReference type="Proteomes" id="UP000604825">
    <property type="component" value="Unassembled WGS sequence"/>
</dbReference>
<gene>
    <name evidence="6" type="ORF">NCGR_LOCUS47822</name>
</gene>
<dbReference type="OrthoDB" id="1875751at2759"/>
<organism evidence="6 7">
    <name type="scientific">Miscanthus lutarioriparius</name>
    <dbReference type="NCBI Taxonomy" id="422564"/>
    <lineage>
        <taxon>Eukaryota</taxon>
        <taxon>Viridiplantae</taxon>
        <taxon>Streptophyta</taxon>
        <taxon>Embryophyta</taxon>
        <taxon>Tracheophyta</taxon>
        <taxon>Spermatophyta</taxon>
        <taxon>Magnoliopsida</taxon>
        <taxon>Liliopsida</taxon>
        <taxon>Poales</taxon>
        <taxon>Poaceae</taxon>
        <taxon>PACMAD clade</taxon>
        <taxon>Panicoideae</taxon>
        <taxon>Andropogonodae</taxon>
        <taxon>Andropogoneae</taxon>
        <taxon>Saccharinae</taxon>
        <taxon>Miscanthus</taxon>
    </lineage>
</organism>
<comment type="subcellular location">
    <subcellularLocation>
        <location evidence="1">Nucleus</location>
    </subcellularLocation>
</comment>
<dbReference type="GO" id="GO:0000785">
    <property type="term" value="C:chromatin"/>
    <property type="evidence" value="ECO:0007669"/>
    <property type="project" value="TreeGrafter"/>
</dbReference>
<feature type="region of interest" description="Disordered" evidence="4">
    <location>
        <begin position="190"/>
        <end position="228"/>
    </location>
</feature>
<feature type="compositionally biased region" description="Gly residues" evidence="4">
    <location>
        <begin position="11"/>
        <end position="24"/>
    </location>
</feature>
<name>A0A811R2H6_9POAL</name>
<dbReference type="GO" id="GO:0003723">
    <property type="term" value="F:RNA binding"/>
    <property type="evidence" value="ECO:0007669"/>
    <property type="project" value="UniProtKB-UniRule"/>
</dbReference>
<dbReference type="PROSITE" id="PS50102">
    <property type="entry name" value="RRM"/>
    <property type="match status" value="2"/>
</dbReference>
<reference evidence="6" key="1">
    <citation type="submission" date="2020-10" db="EMBL/GenBank/DDBJ databases">
        <authorList>
            <person name="Han B."/>
            <person name="Lu T."/>
            <person name="Zhao Q."/>
            <person name="Huang X."/>
            <person name="Zhao Y."/>
        </authorList>
    </citation>
    <scope>NUCLEOTIDE SEQUENCE</scope>
</reference>
<dbReference type="SMART" id="SM00360">
    <property type="entry name" value="RRM"/>
    <property type="match status" value="2"/>
</dbReference>
<protein>
    <recommendedName>
        <fullName evidence="5">RRM domain-containing protein</fullName>
    </recommendedName>
</protein>
<comment type="caution">
    <text evidence="6">The sequence shown here is derived from an EMBL/GenBank/DDBJ whole genome shotgun (WGS) entry which is preliminary data.</text>
</comment>
<dbReference type="PANTHER" id="PTHR48033">
    <property type="entry name" value="RNA-BINDING (RRM/RBD/RNP MOTIFS) FAMILY PROTEIN"/>
    <property type="match status" value="1"/>
</dbReference>
<evidence type="ECO:0000313" key="6">
    <source>
        <dbReference type="EMBL" id="CAD6264517.1"/>
    </source>
</evidence>
<feature type="domain" description="RRM" evidence="5">
    <location>
        <begin position="26"/>
        <end position="102"/>
    </location>
</feature>
<evidence type="ECO:0000256" key="4">
    <source>
        <dbReference type="SAM" id="MobiDB-lite"/>
    </source>
</evidence>
<dbReference type="Pfam" id="PF00076">
    <property type="entry name" value="RRM_1"/>
    <property type="match status" value="2"/>
</dbReference>
<dbReference type="InterPro" id="IPR035979">
    <property type="entry name" value="RBD_domain_sf"/>
</dbReference>
<dbReference type="Gene3D" id="3.30.70.330">
    <property type="match status" value="2"/>
</dbReference>
<dbReference type="FunFam" id="3.30.70.330:FF:000051">
    <property type="entry name" value="Heterogeneous nuclear ribonucleoprotein 1"/>
    <property type="match status" value="1"/>
</dbReference>
<keyword evidence="2" id="KW-0539">Nucleus</keyword>
<dbReference type="InterPro" id="IPR012677">
    <property type="entry name" value="Nucleotide-bd_a/b_plait_sf"/>
</dbReference>
<dbReference type="GO" id="GO:0005654">
    <property type="term" value="C:nucleoplasm"/>
    <property type="evidence" value="ECO:0007669"/>
    <property type="project" value="TreeGrafter"/>
</dbReference>
<proteinExistence type="predicted"/>